<evidence type="ECO:0000313" key="1">
    <source>
        <dbReference type="EMBL" id="URI10046.1"/>
    </source>
</evidence>
<proteinExistence type="predicted"/>
<dbReference type="Proteomes" id="UP001056201">
    <property type="component" value="Chromosome 2"/>
</dbReference>
<dbReference type="RefSeq" id="WP_250198255.1">
    <property type="nucleotide sequence ID" value="NZ_CP097636.1"/>
</dbReference>
<sequence length="143" mass="16122">MDEVTDTELILLKGHLLLESVIDQSLGHLVRRDGVDSLNISFAKKLQLLRLLHDMDHEQFLKIQAFTLQVNRLRNKLAHELNFDSSASEFERWANAVLDAFPATKISKYTFRTKIVHAFASLASQLGATAEVHVGRRAAKEGL</sequence>
<reference evidence="1" key="1">
    <citation type="submission" date="2022-05" db="EMBL/GenBank/DDBJ databases">
        <title>An RpoN-dependent PEP-CTERM gene is involved in floc formation of an Aquincola tertiaricarbonis strain.</title>
        <authorList>
            <person name="Qiu D."/>
            <person name="Xia M."/>
        </authorList>
    </citation>
    <scope>NUCLEOTIDE SEQUENCE</scope>
    <source>
        <strain evidence="1">RN12</strain>
    </source>
</reference>
<organism evidence="1 2">
    <name type="scientific">Aquincola tertiaricarbonis</name>
    <dbReference type="NCBI Taxonomy" id="391953"/>
    <lineage>
        <taxon>Bacteria</taxon>
        <taxon>Pseudomonadati</taxon>
        <taxon>Pseudomonadota</taxon>
        <taxon>Betaproteobacteria</taxon>
        <taxon>Burkholderiales</taxon>
        <taxon>Sphaerotilaceae</taxon>
        <taxon>Aquincola</taxon>
    </lineage>
</organism>
<accession>A0ABY4SD47</accession>
<evidence type="ECO:0000313" key="2">
    <source>
        <dbReference type="Proteomes" id="UP001056201"/>
    </source>
</evidence>
<evidence type="ECO:0008006" key="3">
    <source>
        <dbReference type="Google" id="ProtNLM"/>
    </source>
</evidence>
<name>A0ABY4SD47_AQUTE</name>
<protein>
    <recommendedName>
        <fullName evidence="3">DUF4145 domain-containing protein</fullName>
    </recommendedName>
</protein>
<gene>
    <name evidence="1" type="ORF">MW290_31420</name>
</gene>
<keyword evidence="2" id="KW-1185">Reference proteome</keyword>
<dbReference type="EMBL" id="CP097636">
    <property type="protein sequence ID" value="URI10046.1"/>
    <property type="molecule type" value="Genomic_DNA"/>
</dbReference>